<evidence type="ECO:0000313" key="3">
    <source>
        <dbReference type="Proteomes" id="UP000252100"/>
    </source>
</evidence>
<dbReference type="InterPro" id="IPR001763">
    <property type="entry name" value="Rhodanese-like_dom"/>
</dbReference>
<dbReference type="Pfam" id="PF00581">
    <property type="entry name" value="Rhodanese"/>
    <property type="match status" value="1"/>
</dbReference>
<accession>A0A345C233</accession>
<gene>
    <name evidence="2" type="ORF">DT065_15490</name>
</gene>
<feature type="domain" description="Rhodanese" evidence="1">
    <location>
        <begin position="2"/>
        <end position="59"/>
    </location>
</feature>
<evidence type="ECO:0000313" key="2">
    <source>
        <dbReference type="EMBL" id="AXF57264.1"/>
    </source>
</evidence>
<dbReference type="EMBL" id="CP031092">
    <property type="protein sequence ID" value="AXF57264.1"/>
    <property type="molecule type" value="Genomic_DNA"/>
</dbReference>
<dbReference type="PROSITE" id="PS50206">
    <property type="entry name" value="RHODANESE_3"/>
    <property type="match status" value="1"/>
</dbReference>
<dbReference type="AlphaFoldDB" id="A0A345C233"/>
<dbReference type="Gene3D" id="3.40.250.10">
    <property type="entry name" value="Rhodanese-like domain"/>
    <property type="match status" value="1"/>
</dbReference>
<sequence length="64" mass="7037">MLVEHFRSVQQKDAFIVYCGPGVSANAHIIALKQAGIENVKLYPGSWSDWASYDHNAISKGETS</sequence>
<evidence type="ECO:0000259" key="1">
    <source>
        <dbReference type="PROSITE" id="PS50206"/>
    </source>
</evidence>
<dbReference type="RefSeq" id="WP_114374921.1">
    <property type="nucleotide sequence ID" value="NZ_CP031092.1"/>
</dbReference>
<name>A0A345C233_9BACI</name>
<reference evidence="2 3" key="1">
    <citation type="journal article" date="2018" name="J. Microbiol.">
        <title>Salicibibacter kimchii gen. nov., sp. nov., a moderately halophilic and alkalitolerant bacterium in the family Bacillaceae, isolated from kimchi.</title>
        <authorList>
            <person name="Jang J.Y."/>
            <person name="Oh Y.J."/>
            <person name="Lim S.K."/>
            <person name="Park H.K."/>
            <person name="Lee C."/>
            <person name="Kim J.Y."/>
            <person name="Lee M.A."/>
            <person name="Choi H.J."/>
        </authorList>
    </citation>
    <scope>NUCLEOTIDE SEQUENCE [LARGE SCALE GENOMIC DNA]</scope>
    <source>
        <strain evidence="2 3">NKC1-1</strain>
    </source>
</reference>
<organism evidence="2 3">
    <name type="scientific">Salicibibacter kimchii</name>
    <dbReference type="NCBI Taxonomy" id="2099786"/>
    <lineage>
        <taxon>Bacteria</taxon>
        <taxon>Bacillati</taxon>
        <taxon>Bacillota</taxon>
        <taxon>Bacilli</taxon>
        <taxon>Bacillales</taxon>
        <taxon>Bacillaceae</taxon>
        <taxon>Salicibibacter</taxon>
    </lineage>
</organism>
<dbReference type="InterPro" id="IPR036873">
    <property type="entry name" value="Rhodanese-like_dom_sf"/>
</dbReference>
<dbReference type="KEGG" id="rue:DT065_15490"/>
<dbReference type="Proteomes" id="UP000252100">
    <property type="component" value="Chromosome"/>
</dbReference>
<proteinExistence type="predicted"/>
<dbReference type="SUPFAM" id="SSF52821">
    <property type="entry name" value="Rhodanese/Cell cycle control phosphatase"/>
    <property type="match status" value="1"/>
</dbReference>
<keyword evidence="3" id="KW-1185">Reference proteome</keyword>
<protein>
    <recommendedName>
        <fullName evidence="1">Rhodanese domain-containing protein</fullName>
    </recommendedName>
</protein>